<organism evidence="1 2">
    <name type="scientific">Stegodyphus mimosarum</name>
    <name type="common">African social velvet spider</name>
    <dbReference type="NCBI Taxonomy" id="407821"/>
    <lineage>
        <taxon>Eukaryota</taxon>
        <taxon>Metazoa</taxon>
        <taxon>Ecdysozoa</taxon>
        <taxon>Arthropoda</taxon>
        <taxon>Chelicerata</taxon>
        <taxon>Arachnida</taxon>
        <taxon>Araneae</taxon>
        <taxon>Araneomorphae</taxon>
        <taxon>Entelegynae</taxon>
        <taxon>Eresoidea</taxon>
        <taxon>Eresidae</taxon>
        <taxon>Stegodyphus</taxon>
    </lineage>
</organism>
<dbReference type="Proteomes" id="UP000054359">
    <property type="component" value="Unassembled WGS sequence"/>
</dbReference>
<gene>
    <name evidence="1" type="ORF">X975_25702</name>
</gene>
<proteinExistence type="predicted"/>
<feature type="non-terminal residue" evidence="1">
    <location>
        <position position="51"/>
    </location>
</feature>
<keyword evidence="2" id="KW-1185">Reference proteome</keyword>
<evidence type="ECO:0000313" key="2">
    <source>
        <dbReference type="Proteomes" id="UP000054359"/>
    </source>
</evidence>
<dbReference type="AlphaFoldDB" id="A0A087UTS6"/>
<dbReference type="OrthoDB" id="6475849at2759"/>
<dbReference type="SUPFAM" id="SSF55486">
    <property type="entry name" value="Metalloproteases ('zincins'), catalytic domain"/>
    <property type="match status" value="1"/>
</dbReference>
<accession>A0A087UTS6</accession>
<dbReference type="Gene3D" id="1.10.1380.10">
    <property type="entry name" value="Neutral endopeptidase , domain2"/>
    <property type="match status" value="1"/>
</dbReference>
<sequence length="51" mass="6014">MYKNLTLSEGSYFNNELKARKWLTDYSFSLLRKPVIKSEWTKFAKPLVVDG</sequence>
<reference evidence="1 2" key="1">
    <citation type="submission" date="2013-11" db="EMBL/GenBank/DDBJ databases">
        <title>Genome sequencing of Stegodyphus mimosarum.</title>
        <authorList>
            <person name="Bechsgaard J."/>
        </authorList>
    </citation>
    <scope>NUCLEOTIDE SEQUENCE [LARGE SCALE GENOMIC DNA]</scope>
</reference>
<dbReference type="EMBL" id="KK121579">
    <property type="protein sequence ID" value="KFM80765.1"/>
    <property type="molecule type" value="Genomic_DNA"/>
</dbReference>
<dbReference type="InterPro" id="IPR042089">
    <property type="entry name" value="Peptidase_M13_dom_2"/>
</dbReference>
<evidence type="ECO:0000313" key="1">
    <source>
        <dbReference type="EMBL" id="KFM80765.1"/>
    </source>
</evidence>
<protein>
    <submittedName>
        <fullName evidence="1">Uncharacterized protein</fullName>
    </submittedName>
</protein>
<name>A0A087UTS6_STEMI</name>